<keyword evidence="3" id="KW-1185">Reference proteome</keyword>
<dbReference type="GO" id="GO:0006353">
    <property type="term" value="P:DNA-templated transcription termination"/>
    <property type="evidence" value="ECO:0007669"/>
    <property type="project" value="InterPro"/>
</dbReference>
<dbReference type="Proteomes" id="UP000594262">
    <property type="component" value="Unplaced"/>
</dbReference>
<evidence type="ECO:0000313" key="2">
    <source>
        <dbReference type="EnsemblMetazoa" id="CLYHEMP023006.1"/>
    </source>
</evidence>
<dbReference type="AlphaFoldDB" id="A0A7M5XGG5"/>
<accession>A0A7M5XGG5</accession>
<name>A0A7M5XGG5_9CNID</name>
<sequence length="112" mass="12979">MTQLKELRQQAKAQGMKGYSVMKKDDLILALQGKPVPKKLRKNQISVGTQTDFEVCDKCSLQRFVTHLKFEADRLRLGYEHAEMGKIVYEDDLEIDEKTGEVCGYEVDYVRY</sequence>
<protein>
    <recommendedName>
        <fullName evidence="1">Rho termination factor-like N-terminal domain-containing protein</fullName>
    </recommendedName>
</protein>
<proteinExistence type="predicted"/>
<reference evidence="2" key="1">
    <citation type="submission" date="2021-01" db="UniProtKB">
        <authorList>
            <consortium name="EnsemblMetazoa"/>
        </authorList>
    </citation>
    <scope>IDENTIFICATION</scope>
</reference>
<organism evidence="2 3">
    <name type="scientific">Clytia hemisphaerica</name>
    <dbReference type="NCBI Taxonomy" id="252671"/>
    <lineage>
        <taxon>Eukaryota</taxon>
        <taxon>Metazoa</taxon>
        <taxon>Cnidaria</taxon>
        <taxon>Hydrozoa</taxon>
        <taxon>Hydroidolina</taxon>
        <taxon>Leptothecata</taxon>
        <taxon>Obeliida</taxon>
        <taxon>Clytiidae</taxon>
        <taxon>Clytia</taxon>
    </lineage>
</organism>
<evidence type="ECO:0000259" key="1">
    <source>
        <dbReference type="Pfam" id="PF07498"/>
    </source>
</evidence>
<dbReference type="InterPro" id="IPR011112">
    <property type="entry name" value="Rho-like_N"/>
</dbReference>
<dbReference type="EnsemblMetazoa" id="CLYHEMT023006.1">
    <property type="protein sequence ID" value="CLYHEMP023006.1"/>
    <property type="gene ID" value="CLYHEMG023006"/>
</dbReference>
<evidence type="ECO:0000313" key="3">
    <source>
        <dbReference type="Proteomes" id="UP000594262"/>
    </source>
</evidence>
<feature type="domain" description="Rho termination factor-like N-terminal" evidence="1">
    <location>
        <begin position="4"/>
        <end position="31"/>
    </location>
</feature>
<dbReference type="Pfam" id="PF07498">
    <property type="entry name" value="Rho_N"/>
    <property type="match status" value="1"/>
</dbReference>